<evidence type="ECO:0000313" key="8">
    <source>
        <dbReference type="Proteomes" id="UP000198312"/>
    </source>
</evidence>
<keyword evidence="2 4" id="KW-0663">Pyridoxal phosphate</keyword>
<dbReference type="Pfam" id="PF01168">
    <property type="entry name" value="Ala_racemase_N"/>
    <property type="match status" value="1"/>
</dbReference>
<dbReference type="GO" id="GO:0030170">
    <property type="term" value="F:pyridoxal phosphate binding"/>
    <property type="evidence" value="ECO:0007669"/>
    <property type="project" value="UniProtKB-UniRule"/>
</dbReference>
<dbReference type="PANTHER" id="PTHR30511">
    <property type="entry name" value="ALANINE RACEMASE"/>
    <property type="match status" value="1"/>
</dbReference>
<feature type="binding site" evidence="4">
    <location>
        <position position="141"/>
    </location>
    <ligand>
        <name>substrate</name>
    </ligand>
</feature>
<dbReference type="InterPro" id="IPR029066">
    <property type="entry name" value="PLP-binding_barrel"/>
</dbReference>
<name>A0A220U8G6_9BACI</name>
<dbReference type="EC" id="5.1.1.1" evidence="4"/>
<comment type="similarity">
    <text evidence="4">Belongs to the alanine racemase family.</text>
</comment>
<dbReference type="PANTHER" id="PTHR30511:SF0">
    <property type="entry name" value="ALANINE RACEMASE, CATABOLIC-RELATED"/>
    <property type="match status" value="1"/>
</dbReference>
<accession>A0A220U8G6</accession>
<dbReference type="InterPro" id="IPR011079">
    <property type="entry name" value="Ala_racemase_C"/>
</dbReference>
<reference evidence="7 8" key="1">
    <citation type="submission" date="2017-07" db="EMBL/GenBank/DDBJ databases">
        <title>Virgibacillus sp. LM2416.</title>
        <authorList>
            <person name="Tak E.J."/>
            <person name="Bae J.-W."/>
        </authorList>
    </citation>
    <scope>NUCLEOTIDE SEQUENCE [LARGE SCALE GENOMIC DNA]</scope>
    <source>
        <strain evidence="7 8">LM2416</strain>
    </source>
</reference>
<proteinExistence type="inferred from homology"/>
<feature type="domain" description="Alanine racemase C-terminal" evidence="6">
    <location>
        <begin position="249"/>
        <end position="377"/>
    </location>
</feature>
<comment type="catalytic activity">
    <reaction evidence="4">
        <text>L-alanine = D-alanine</text>
        <dbReference type="Rhea" id="RHEA:20249"/>
        <dbReference type="ChEBI" id="CHEBI:57416"/>
        <dbReference type="ChEBI" id="CHEBI:57972"/>
        <dbReference type="EC" id="5.1.1.1"/>
    </reaction>
</comment>
<dbReference type="FunFam" id="3.20.20.10:FF:000002">
    <property type="entry name" value="Alanine racemase"/>
    <property type="match status" value="1"/>
</dbReference>
<protein>
    <recommendedName>
        <fullName evidence="4">Alanine racemase</fullName>
        <ecNumber evidence="4">5.1.1.1</ecNumber>
    </recommendedName>
</protein>
<gene>
    <name evidence="7" type="primary">alr</name>
    <name evidence="7" type="ORF">CFK37_11380</name>
</gene>
<dbReference type="KEGG" id="vil:CFK37_11380"/>
<dbReference type="SMART" id="SM01005">
    <property type="entry name" value="Ala_racemase_C"/>
    <property type="match status" value="1"/>
</dbReference>
<evidence type="ECO:0000259" key="6">
    <source>
        <dbReference type="SMART" id="SM01005"/>
    </source>
</evidence>
<dbReference type="SUPFAM" id="SSF50621">
    <property type="entry name" value="Alanine racemase C-terminal domain-like"/>
    <property type="match status" value="1"/>
</dbReference>
<evidence type="ECO:0000256" key="5">
    <source>
        <dbReference type="PIRSR" id="PIRSR600821-50"/>
    </source>
</evidence>
<dbReference type="Proteomes" id="UP000198312">
    <property type="component" value="Chromosome"/>
</dbReference>
<dbReference type="RefSeq" id="WP_089063640.1">
    <property type="nucleotide sequence ID" value="NZ_CP022315.1"/>
</dbReference>
<dbReference type="InterPro" id="IPR001608">
    <property type="entry name" value="Ala_racemase_N"/>
</dbReference>
<comment type="pathway">
    <text evidence="4">Amino-acid biosynthesis; D-alanine biosynthesis; D-alanine from L-alanine: step 1/1.</text>
</comment>
<dbReference type="Pfam" id="PF00842">
    <property type="entry name" value="Ala_racemase_C"/>
    <property type="match status" value="1"/>
</dbReference>
<dbReference type="CDD" id="cd00430">
    <property type="entry name" value="PLPDE_III_AR"/>
    <property type="match status" value="1"/>
</dbReference>
<dbReference type="HAMAP" id="MF_01201">
    <property type="entry name" value="Ala_racemase"/>
    <property type="match status" value="1"/>
</dbReference>
<keyword evidence="8" id="KW-1185">Reference proteome</keyword>
<dbReference type="GO" id="GO:0005829">
    <property type="term" value="C:cytosol"/>
    <property type="evidence" value="ECO:0007669"/>
    <property type="project" value="TreeGrafter"/>
</dbReference>
<dbReference type="AlphaFoldDB" id="A0A220U8G6"/>
<dbReference type="Gene3D" id="3.20.20.10">
    <property type="entry name" value="Alanine racemase"/>
    <property type="match status" value="1"/>
</dbReference>
<dbReference type="PRINTS" id="PR00992">
    <property type="entry name" value="ALARACEMASE"/>
</dbReference>
<feature type="active site" description="Proton acceptor; specific for D-alanine" evidence="4">
    <location>
        <position position="43"/>
    </location>
</feature>
<dbReference type="NCBIfam" id="TIGR00492">
    <property type="entry name" value="alr"/>
    <property type="match status" value="1"/>
</dbReference>
<evidence type="ECO:0000256" key="1">
    <source>
        <dbReference type="ARBA" id="ARBA00001933"/>
    </source>
</evidence>
<comment type="function">
    <text evidence="4">Catalyzes the interconversion of L-alanine and D-alanine. May also act on other amino acids.</text>
</comment>
<dbReference type="InterPro" id="IPR009006">
    <property type="entry name" value="Ala_racemase/Decarboxylase_C"/>
</dbReference>
<evidence type="ECO:0000256" key="2">
    <source>
        <dbReference type="ARBA" id="ARBA00022898"/>
    </source>
</evidence>
<dbReference type="UniPathway" id="UPA00042">
    <property type="reaction ID" value="UER00497"/>
</dbReference>
<organism evidence="7 8">
    <name type="scientific">Virgibacillus phasianinus</name>
    <dbReference type="NCBI Taxonomy" id="2017483"/>
    <lineage>
        <taxon>Bacteria</taxon>
        <taxon>Bacillati</taxon>
        <taxon>Bacillota</taxon>
        <taxon>Bacilli</taxon>
        <taxon>Bacillales</taxon>
        <taxon>Bacillaceae</taxon>
        <taxon>Virgibacillus</taxon>
    </lineage>
</organism>
<comment type="cofactor">
    <cofactor evidence="1 4 5">
        <name>pyridoxal 5'-phosphate</name>
        <dbReference type="ChEBI" id="CHEBI:597326"/>
    </cofactor>
</comment>
<dbReference type="EMBL" id="CP022315">
    <property type="protein sequence ID" value="ASK64390.1"/>
    <property type="molecule type" value="Genomic_DNA"/>
</dbReference>
<evidence type="ECO:0000256" key="3">
    <source>
        <dbReference type="ARBA" id="ARBA00023235"/>
    </source>
</evidence>
<dbReference type="GO" id="GO:0030632">
    <property type="term" value="P:D-alanine biosynthetic process"/>
    <property type="evidence" value="ECO:0007669"/>
    <property type="project" value="UniProtKB-UniRule"/>
</dbReference>
<comment type="caution">
    <text evidence="4">Lacks conserved residue(s) required for the propagation of feature annotation.</text>
</comment>
<evidence type="ECO:0000313" key="7">
    <source>
        <dbReference type="EMBL" id="ASK64390.1"/>
    </source>
</evidence>
<keyword evidence="3 4" id="KW-0413">Isomerase</keyword>
<sequence length="377" mass="41718">MLHSVSLESHSPTVAEVDLTAFKENTQKLKKHVEKSMLLAVVKTNAYGHGIIPIGHEAVNAGADRLGVTTVEEGAMLRESGISAPIHILSSVIPEQAVDIVSYRLTASISSRKLARAISEEATKQGQHIPVHLKLDTGLHRFGVDPHDVVDFCNTCYHLQGLYWEGIYTHFSSADEGDWQLTEQQYTLFMETVIKLNKQGFNFPVRHVGGSTITIERKDMHLEMVRPGLALFGYHPVQRQQGIIKLKPVMKIKSQLLHVREIPANTPVGYGGSYVTSTKEKIAIVPIGHGDGYQRLLSNKGEMLVKGKRVKIVGTISLDQTLINVTGIPDISSGDEVILLGRQGDEEISARDIANWIHSVVDEVLASLMERVRREYV</sequence>
<dbReference type="InterPro" id="IPR000821">
    <property type="entry name" value="Ala_racemase"/>
</dbReference>
<feature type="active site" description="Proton acceptor; specific for L-alanine" evidence="4">
    <location>
        <position position="270"/>
    </location>
</feature>
<dbReference type="GO" id="GO:0008784">
    <property type="term" value="F:alanine racemase activity"/>
    <property type="evidence" value="ECO:0007669"/>
    <property type="project" value="UniProtKB-UniRule"/>
</dbReference>
<dbReference type="OrthoDB" id="9813814at2"/>
<feature type="modified residue" description="N6-(pyridoxal phosphate)lysine" evidence="4 5">
    <location>
        <position position="43"/>
    </location>
</feature>
<evidence type="ECO:0000256" key="4">
    <source>
        <dbReference type="HAMAP-Rule" id="MF_01201"/>
    </source>
</evidence>
<dbReference type="Gene3D" id="2.40.37.10">
    <property type="entry name" value="Lyase, Ornithine Decarboxylase, Chain A, domain 1"/>
    <property type="match status" value="1"/>
</dbReference>
<dbReference type="SUPFAM" id="SSF51419">
    <property type="entry name" value="PLP-binding barrel"/>
    <property type="match status" value="1"/>
</dbReference>